<feature type="compositionally biased region" description="Basic residues" evidence="1">
    <location>
        <begin position="368"/>
        <end position="379"/>
    </location>
</feature>
<dbReference type="EMBL" id="HBIX01029885">
    <property type="protein sequence ID" value="CAE0727218.1"/>
    <property type="molecule type" value="Transcribed_RNA"/>
</dbReference>
<feature type="compositionally biased region" description="Acidic residues" evidence="1">
    <location>
        <begin position="185"/>
        <end position="194"/>
    </location>
</feature>
<name>A0A7S4AUB5_9STRA</name>
<evidence type="ECO:0000313" key="2">
    <source>
        <dbReference type="EMBL" id="CAE0727218.1"/>
    </source>
</evidence>
<feature type="compositionally biased region" description="Polar residues" evidence="1">
    <location>
        <begin position="467"/>
        <end position="477"/>
    </location>
</feature>
<feature type="compositionally biased region" description="Basic and acidic residues" evidence="1">
    <location>
        <begin position="393"/>
        <end position="408"/>
    </location>
</feature>
<organism evidence="2">
    <name type="scientific">Pseudo-nitzschia australis</name>
    <dbReference type="NCBI Taxonomy" id="44445"/>
    <lineage>
        <taxon>Eukaryota</taxon>
        <taxon>Sar</taxon>
        <taxon>Stramenopiles</taxon>
        <taxon>Ochrophyta</taxon>
        <taxon>Bacillariophyta</taxon>
        <taxon>Bacillariophyceae</taxon>
        <taxon>Bacillariophycidae</taxon>
        <taxon>Bacillariales</taxon>
        <taxon>Bacillariaceae</taxon>
        <taxon>Pseudo-nitzschia</taxon>
    </lineage>
</organism>
<sequence>MGSSPFNLLEQNTRSASSFAPMNGSVTSFLSSASDYDATRNKPKSYLNNRQRSKGKRESAKAHASVKDSLAKFLADSKDEDLLLVNTKAKDDDGKGNHDTTNHQNDDDIMSTQSDVLFDRDALSRAGTRRTRIYQPKPRRSMDAMELSSPTGSRERPRRKLEGRRPRRSRNTRESQNKERKESIDNDNEGEGEIGLDGSTDNIHDHEKSASSLGFDEAESCASSVVSKNRQSTSHIQQGKPRTTSLKNNHTDVRRRSTRRVRSADPSEMGTRDHEKSASSLGFDDAESSASLIVSKNRRSTSHMQQGKPRTTSLKDNHTDVRKRTTRRVRSADLSGMGTSGMKRSGTRTRPQRHSLAPGLQDAAMSGVKRKGTKSKRVSSRNLTPSLGAGLQDLDRKNRIDSMKDKYSSAKSADGGESIVSNTSYRSARTSSTAPPKSTYKSSGLEGGALSAFMGNEHIARDGKPGNRSSGGASMVSTPADEQYMRERKAQQDLILDVATKEKLQNEANATLEAERREKQRRGSKKKGFVSKMKQRASNSMLAKASAKEVANALMDPKRVLRKGKRGSSGYKPSESGMGSDANGDFDATKKERTISDKSANIDILFDPDDTGSDDEKILNDYDSRVLSDRQTLKGTFADRLSLIEKSKILENKRTNLKRFSAPPEISVDVDDWKVTKETSDLWGN</sequence>
<feature type="compositionally biased region" description="Polar residues" evidence="1">
    <location>
        <begin position="221"/>
        <end position="248"/>
    </location>
</feature>
<feature type="compositionally biased region" description="Basic and acidic residues" evidence="1">
    <location>
        <begin position="313"/>
        <end position="323"/>
    </location>
</feature>
<feature type="region of interest" description="Disordered" evidence="1">
    <location>
        <begin position="1"/>
        <end position="64"/>
    </location>
</feature>
<feature type="compositionally biased region" description="Polar residues" evidence="1">
    <location>
        <begin position="302"/>
        <end position="312"/>
    </location>
</feature>
<feature type="compositionally biased region" description="Polar residues" evidence="1">
    <location>
        <begin position="1"/>
        <end position="34"/>
    </location>
</feature>
<feature type="compositionally biased region" description="Basic and acidic residues" evidence="1">
    <location>
        <begin position="171"/>
        <end position="184"/>
    </location>
</feature>
<feature type="compositionally biased region" description="Basic residues" evidence="1">
    <location>
        <begin position="156"/>
        <end position="170"/>
    </location>
</feature>
<gene>
    <name evidence="2" type="ORF">PAUS00366_LOCUS19978</name>
</gene>
<accession>A0A7S4AUB5</accession>
<feature type="region of interest" description="Disordered" evidence="1">
    <location>
        <begin position="87"/>
        <end position="489"/>
    </location>
</feature>
<proteinExistence type="predicted"/>
<feature type="compositionally biased region" description="Low complexity" evidence="1">
    <location>
        <begin position="421"/>
        <end position="434"/>
    </location>
</feature>
<feature type="compositionally biased region" description="Basic and acidic residues" evidence="1">
    <location>
        <begin position="88"/>
        <end position="106"/>
    </location>
</feature>
<feature type="region of interest" description="Disordered" evidence="1">
    <location>
        <begin position="502"/>
        <end position="593"/>
    </location>
</feature>
<protein>
    <submittedName>
        <fullName evidence="2">Uncharacterized protein</fullName>
    </submittedName>
</protein>
<dbReference type="AlphaFoldDB" id="A0A7S4AUB5"/>
<reference evidence="2" key="1">
    <citation type="submission" date="2021-01" db="EMBL/GenBank/DDBJ databases">
        <authorList>
            <person name="Corre E."/>
            <person name="Pelletier E."/>
            <person name="Niang G."/>
            <person name="Scheremetjew M."/>
            <person name="Finn R."/>
            <person name="Kale V."/>
            <person name="Holt S."/>
            <person name="Cochrane G."/>
            <person name="Meng A."/>
            <person name="Brown T."/>
            <person name="Cohen L."/>
        </authorList>
    </citation>
    <scope>NUCLEOTIDE SEQUENCE</scope>
    <source>
        <strain evidence="2">10249 10 AB</strain>
    </source>
</reference>
<evidence type="ECO:0000256" key="1">
    <source>
        <dbReference type="SAM" id="MobiDB-lite"/>
    </source>
</evidence>
<feature type="compositionally biased region" description="Basic residues" evidence="1">
    <location>
        <begin position="519"/>
        <end position="535"/>
    </location>
</feature>
<feature type="compositionally biased region" description="Basic and acidic residues" evidence="1">
    <location>
        <begin position="262"/>
        <end position="277"/>
    </location>
</feature>